<evidence type="ECO:0008006" key="5">
    <source>
        <dbReference type="Google" id="ProtNLM"/>
    </source>
</evidence>
<dbReference type="AlphaFoldDB" id="A0A2N4U0Q4"/>
<comment type="caution">
    <text evidence="3">The sequence shown here is derived from an EMBL/GenBank/DDBJ whole genome shotgun (WGS) entry which is preliminary data.</text>
</comment>
<dbReference type="Pfam" id="PF11666">
    <property type="entry name" value="DUF2933"/>
    <property type="match status" value="1"/>
</dbReference>
<keyword evidence="4" id="KW-1185">Reference proteome</keyword>
<dbReference type="Proteomes" id="UP000234190">
    <property type="component" value="Unassembled WGS sequence"/>
</dbReference>
<evidence type="ECO:0000313" key="4">
    <source>
        <dbReference type="Proteomes" id="UP000234190"/>
    </source>
</evidence>
<gene>
    <name evidence="3" type="ORF">CR159_17395</name>
</gene>
<accession>A0A2N4U0Q4</accession>
<keyword evidence="2" id="KW-1133">Transmembrane helix</keyword>
<feature type="region of interest" description="Disordered" evidence="1">
    <location>
        <begin position="62"/>
        <end position="86"/>
    </location>
</feature>
<organism evidence="3 4">
    <name type="scientific">Pollutimonas subterranea</name>
    <dbReference type="NCBI Taxonomy" id="2045210"/>
    <lineage>
        <taxon>Bacteria</taxon>
        <taxon>Pseudomonadati</taxon>
        <taxon>Pseudomonadota</taxon>
        <taxon>Betaproteobacteria</taxon>
        <taxon>Burkholderiales</taxon>
        <taxon>Alcaligenaceae</taxon>
        <taxon>Pollutimonas</taxon>
    </lineage>
</organism>
<dbReference type="EMBL" id="PDNW01000018">
    <property type="protein sequence ID" value="PLC48599.1"/>
    <property type="molecule type" value="Genomic_DNA"/>
</dbReference>
<name>A0A2N4U0Q4_9BURK</name>
<protein>
    <recommendedName>
        <fullName evidence="5">DUF2933 domain-containing protein</fullName>
    </recommendedName>
</protein>
<proteinExistence type="predicted"/>
<keyword evidence="2" id="KW-0812">Transmembrane</keyword>
<feature type="compositionally biased region" description="Polar residues" evidence="1">
    <location>
        <begin position="66"/>
        <end position="75"/>
    </location>
</feature>
<reference evidence="3 4" key="1">
    <citation type="submission" date="2017-10" db="EMBL/GenBank/DDBJ databases">
        <title>Two draft genome sequences of Pusillimonas sp. strains isolated from a nitrate- and radionuclide-contaminated groundwater in Russia.</title>
        <authorList>
            <person name="Grouzdev D.S."/>
            <person name="Tourova T.P."/>
            <person name="Goeva M.A."/>
            <person name="Babich T.L."/>
            <person name="Sokolova D.S."/>
            <person name="Abdullin R."/>
            <person name="Poltaraus A.B."/>
            <person name="Toshchakov S.V."/>
            <person name="Nazina T.N."/>
        </authorList>
    </citation>
    <scope>NUCLEOTIDE SEQUENCE [LARGE SCALE GENOMIC DNA]</scope>
    <source>
        <strain evidence="3 4">JR1/69-3-13</strain>
    </source>
</reference>
<keyword evidence="2" id="KW-0472">Membrane</keyword>
<sequence length="86" mass="9463">MKCDMKTMMKTAFGLAVVVAVAYATLPAARGWITASAPFLFFLICPLMMFFMMKGMQSCHKEQKVENNQADTPSSKPLLGNAPLKD</sequence>
<dbReference type="InterPro" id="IPR021682">
    <property type="entry name" value="DUF2933"/>
</dbReference>
<feature type="transmembrane region" description="Helical" evidence="2">
    <location>
        <begin position="34"/>
        <end position="53"/>
    </location>
</feature>
<evidence type="ECO:0000256" key="2">
    <source>
        <dbReference type="SAM" id="Phobius"/>
    </source>
</evidence>
<evidence type="ECO:0000256" key="1">
    <source>
        <dbReference type="SAM" id="MobiDB-lite"/>
    </source>
</evidence>
<evidence type="ECO:0000313" key="3">
    <source>
        <dbReference type="EMBL" id="PLC48599.1"/>
    </source>
</evidence>